<dbReference type="InterPro" id="IPR051199">
    <property type="entry name" value="LPS_LOS_Heptosyltrfase"/>
</dbReference>
<proteinExistence type="predicted"/>
<dbReference type="PANTHER" id="PTHR30160:SF7">
    <property type="entry name" value="ADP-HEPTOSE--LPS HEPTOSYLTRANSFERASE 2"/>
    <property type="match status" value="1"/>
</dbReference>
<dbReference type="SUPFAM" id="SSF53756">
    <property type="entry name" value="UDP-Glycosyltransferase/glycogen phosphorylase"/>
    <property type="match status" value="1"/>
</dbReference>
<keyword evidence="2" id="KW-0808">Transferase</keyword>
<keyword evidence="1" id="KW-0328">Glycosyltransferase</keyword>
<dbReference type="GO" id="GO:0005829">
    <property type="term" value="C:cytosol"/>
    <property type="evidence" value="ECO:0007669"/>
    <property type="project" value="TreeGrafter"/>
</dbReference>
<dbReference type="GeneID" id="99798299"/>
<dbReference type="Proteomes" id="UP000502117">
    <property type="component" value="Chromosome"/>
</dbReference>
<evidence type="ECO:0000256" key="2">
    <source>
        <dbReference type="ARBA" id="ARBA00022679"/>
    </source>
</evidence>
<dbReference type="GO" id="GO:0009244">
    <property type="term" value="P:lipopolysaccharide core region biosynthetic process"/>
    <property type="evidence" value="ECO:0007669"/>
    <property type="project" value="TreeGrafter"/>
</dbReference>
<dbReference type="Gene3D" id="3.40.50.2000">
    <property type="entry name" value="Glycogen Phosphorylase B"/>
    <property type="match status" value="2"/>
</dbReference>
<dbReference type="InterPro" id="IPR002201">
    <property type="entry name" value="Glyco_trans_9"/>
</dbReference>
<dbReference type="GO" id="GO:0008713">
    <property type="term" value="F:ADP-heptose-lipopolysaccharide heptosyltransferase activity"/>
    <property type="evidence" value="ECO:0007669"/>
    <property type="project" value="TreeGrafter"/>
</dbReference>
<dbReference type="Pfam" id="PF01075">
    <property type="entry name" value="Glyco_transf_9"/>
    <property type="match status" value="1"/>
</dbReference>
<evidence type="ECO:0000313" key="4">
    <source>
        <dbReference type="Proteomes" id="UP000502117"/>
    </source>
</evidence>
<reference evidence="3 4" key="1">
    <citation type="submission" date="2019-11" db="EMBL/GenBank/DDBJ databases">
        <title>Complete Genome Sequence of Shewanella chilikensis Strain DC57, Isolated from Corroded Seal Rings at a floating production facility in Australia.</title>
        <authorList>
            <person name="Salgar-Chaparro S.J."/>
            <person name="Castillo-Villamizar G.A."/>
            <person name="Poehlein A."/>
            <person name="Daniel R."/>
            <person name="Machuca L."/>
        </authorList>
    </citation>
    <scope>NUCLEOTIDE SEQUENCE [LARGE SCALE GENOMIC DNA]</scope>
    <source>
        <strain evidence="3 4">DC57</strain>
    </source>
</reference>
<dbReference type="RefSeq" id="WP_165564251.1">
    <property type="nucleotide sequence ID" value="NZ_CP045857.1"/>
</dbReference>
<organism evidence="3 4">
    <name type="scientific">Shewanella chilikensis</name>
    <dbReference type="NCBI Taxonomy" id="558541"/>
    <lineage>
        <taxon>Bacteria</taxon>
        <taxon>Pseudomonadati</taxon>
        <taxon>Pseudomonadota</taxon>
        <taxon>Gammaproteobacteria</taxon>
        <taxon>Alteromonadales</taxon>
        <taxon>Shewanellaceae</taxon>
        <taxon>Shewanella</taxon>
    </lineage>
</organism>
<dbReference type="PANTHER" id="PTHR30160">
    <property type="entry name" value="TETRAACYLDISACCHARIDE 4'-KINASE-RELATED"/>
    <property type="match status" value="1"/>
</dbReference>
<dbReference type="EMBL" id="CP045857">
    <property type="protein sequence ID" value="QIJ02793.1"/>
    <property type="molecule type" value="Genomic_DNA"/>
</dbReference>
<accession>A0A6G7LLW3</accession>
<evidence type="ECO:0000256" key="1">
    <source>
        <dbReference type="ARBA" id="ARBA00022676"/>
    </source>
</evidence>
<dbReference type="AlphaFoldDB" id="A0A6G7LLW3"/>
<gene>
    <name evidence="3" type="ORF">GII14_00450</name>
</gene>
<protein>
    <recommendedName>
        <fullName evidence="5">Lipopolysaccharide heptosyltransferase family protein</fullName>
    </recommendedName>
</protein>
<evidence type="ECO:0008006" key="5">
    <source>
        <dbReference type="Google" id="ProtNLM"/>
    </source>
</evidence>
<sequence>MSVIIEHSSILKAKRVLYMTHLAIGDFVYQGVWLRAFKAKYPHLSIDIWFDDCRSKPHDWAKGRNKILSEWINAIGDFDDVYPIVSNLNQRQAAIQAAREKNYDIIIFVGKNRSEQFAKIARQISSTAVVVATMNYTLRNLFSSKIHAGKLDGILNYRDIAKKSSHVTEFYGHCFNQFLGLDTKDLINGNKQLDINISPEYQSSVQPVITSLTQGDSNKLIIFINHLSTATKKDYPWLQVKQLIQLLNSKYANLVFIVNTPPDKLESVTAEIRADRDLNPKQITTFTALNNFFELPAIIGLCDLIISVDTATAHLAVCMSKPQVTLMASDFKLWQPLGDSIILEGTGKASSIAPHQVANAVEKQILNFYGETEKFQPLINN</sequence>
<dbReference type="KEGG" id="schk:GII14_00450"/>
<evidence type="ECO:0000313" key="3">
    <source>
        <dbReference type="EMBL" id="QIJ02793.1"/>
    </source>
</evidence>
<name>A0A6G7LLW3_9GAMM</name>